<evidence type="ECO:0000313" key="2">
    <source>
        <dbReference type="Proteomes" id="UP001320420"/>
    </source>
</evidence>
<dbReference type="PANTHER" id="PTHR35340">
    <property type="entry name" value="PQQ ENZYME REPEAT PROTEIN-RELATED"/>
    <property type="match status" value="1"/>
</dbReference>
<name>A0AAN9UUH9_9PEZI</name>
<dbReference type="PANTHER" id="PTHR35340:SF6">
    <property type="entry name" value="ASST-DOMAIN-CONTAINING PROTEIN"/>
    <property type="match status" value="1"/>
</dbReference>
<comment type="caution">
    <text evidence="1">The sequence shown here is derived from an EMBL/GenBank/DDBJ whole genome shotgun (WGS) entry which is preliminary data.</text>
</comment>
<keyword evidence="2" id="KW-1185">Reference proteome</keyword>
<protein>
    <recommendedName>
        <fullName evidence="3">ASST-domain-containing protein</fullName>
    </recommendedName>
</protein>
<dbReference type="InterPro" id="IPR039535">
    <property type="entry name" value="ASST-like"/>
</dbReference>
<evidence type="ECO:0008006" key="3">
    <source>
        <dbReference type="Google" id="ProtNLM"/>
    </source>
</evidence>
<proteinExistence type="predicted"/>
<evidence type="ECO:0000313" key="1">
    <source>
        <dbReference type="EMBL" id="KAK7753427.1"/>
    </source>
</evidence>
<dbReference type="AlphaFoldDB" id="A0AAN9UUH9"/>
<reference evidence="1 2" key="1">
    <citation type="submission" date="2024-02" db="EMBL/GenBank/DDBJ databases">
        <title>De novo assembly and annotation of 12 fungi associated with fruit tree decline syndrome in Ontario, Canada.</title>
        <authorList>
            <person name="Sulman M."/>
            <person name="Ellouze W."/>
            <person name="Ilyukhin E."/>
        </authorList>
    </citation>
    <scope>NUCLEOTIDE SEQUENCE [LARGE SCALE GENOMIC DNA]</scope>
    <source>
        <strain evidence="1 2">M11/M66-122</strain>
    </source>
</reference>
<accession>A0AAN9UUH9</accession>
<organism evidence="1 2">
    <name type="scientific">Diatrype stigma</name>
    <dbReference type="NCBI Taxonomy" id="117547"/>
    <lineage>
        <taxon>Eukaryota</taxon>
        <taxon>Fungi</taxon>
        <taxon>Dikarya</taxon>
        <taxon>Ascomycota</taxon>
        <taxon>Pezizomycotina</taxon>
        <taxon>Sordariomycetes</taxon>
        <taxon>Xylariomycetidae</taxon>
        <taxon>Xylariales</taxon>
        <taxon>Diatrypaceae</taxon>
        <taxon>Diatrype</taxon>
    </lineage>
</organism>
<gene>
    <name evidence="1" type="ORF">SLS62_004502</name>
</gene>
<dbReference type="Pfam" id="PF14269">
    <property type="entry name" value="Arylsulfotran_2"/>
    <property type="match status" value="1"/>
</dbReference>
<dbReference type="Proteomes" id="UP001320420">
    <property type="component" value="Unassembled WGS sequence"/>
</dbReference>
<dbReference type="EMBL" id="JAKJXP020000028">
    <property type="protein sequence ID" value="KAK7753427.1"/>
    <property type="molecule type" value="Genomic_DNA"/>
</dbReference>
<sequence>MSDDNELVWQGGSGDFSAFRAQTFEGKPVLTFFNGVSLSEPYGWGHGIIQILDSSYESIYNVSLTAAEEGFVTIPSLNSSELVSYLDLHEALITPQDTILVTVYNVTRYDLSSVGGPEDGWVANSLFYELDIKTNKVLFRWSALDNVDSIPISDVSQFYPVADFGKNHSLPYGYFHINSVDKFRDGSYLISSRYYCSLFKISRNGTVEWTLQGMDGGDFELNDGLSFCYQHDARIHEEAGNTVRISIFNNENSDVSYGTKQTTGVFMTLNTETMTATLDKELTDTLDTIYSGSQGNTQQLDDGHVIVGYGSIPKIREYSLDGSPVMTAQFGAGNGQVFSYRAYRLPWVGRPKTLPSAFACMDKTRNETRVYMSWNGATEHEVWEVFAGATSSDLVLAAQVERSGFETLATLPGQTLFIRAEAQGPGIDTGVSAIISAEPGC</sequence>
<dbReference type="InterPro" id="IPR053143">
    <property type="entry name" value="Arylsulfate_ST"/>
</dbReference>